<dbReference type="Pfam" id="PF10719">
    <property type="entry name" value="ComFB"/>
    <property type="match status" value="1"/>
</dbReference>
<gene>
    <name evidence="1" type="ORF">FYJ84_01275</name>
</gene>
<organism evidence="1 2">
    <name type="scientific">Anaerovibrio slackiae</name>
    <dbReference type="NCBI Taxonomy" id="2652309"/>
    <lineage>
        <taxon>Bacteria</taxon>
        <taxon>Bacillati</taxon>
        <taxon>Bacillota</taxon>
        <taxon>Negativicutes</taxon>
        <taxon>Selenomonadales</taxon>
        <taxon>Selenomonadaceae</taxon>
        <taxon>Anaerovibrio</taxon>
    </lineage>
</organism>
<protein>
    <submittedName>
        <fullName evidence="1">Competence protein ComFB</fullName>
    </submittedName>
</protein>
<accession>A0A6I2U873</accession>
<evidence type="ECO:0000313" key="1">
    <source>
        <dbReference type="EMBL" id="MSU07628.1"/>
    </source>
</evidence>
<reference evidence="1 2" key="1">
    <citation type="submission" date="2019-08" db="EMBL/GenBank/DDBJ databases">
        <title>In-depth cultivation of the pig gut microbiome towards novel bacterial diversity and tailored functional studies.</title>
        <authorList>
            <person name="Wylensek D."/>
            <person name="Hitch T.C.A."/>
            <person name="Clavel T."/>
        </authorList>
    </citation>
    <scope>NUCLEOTIDE SEQUENCE [LARGE SCALE GENOMIC DNA]</scope>
    <source>
        <strain evidence="1 2">WCA-693-APC-5D-A</strain>
    </source>
</reference>
<sequence length="104" mass="11695">MVDIMAGKLTSDMLKDLTVTNVMEMVVDEQFPIVMQKFPGACCCTQCLSDIKALALNNLKPHYVSSDRGNLFERINTSDMMVKVDVLRAMTEAAEKVTRNPRHE</sequence>
<dbReference type="AlphaFoldDB" id="A0A6I2U873"/>
<proteinExistence type="predicted"/>
<dbReference type="InterPro" id="IPR019657">
    <property type="entry name" value="ComFB"/>
</dbReference>
<comment type="caution">
    <text evidence="1">The sequence shown here is derived from an EMBL/GenBank/DDBJ whole genome shotgun (WGS) entry which is preliminary data.</text>
</comment>
<evidence type="ECO:0000313" key="2">
    <source>
        <dbReference type="Proteomes" id="UP000433181"/>
    </source>
</evidence>
<dbReference type="Proteomes" id="UP000433181">
    <property type="component" value="Unassembled WGS sequence"/>
</dbReference>
<dbReference type="EMBL" id="VUNR01000002">
    <property type="protein sequence ID" value="MSU07628.1"/>
    <property type="molecule type" value="Genomic_DNA"/>
</dbReference>
<keyword evidence="2" id="KW-1185">Reference proteome</keyword>
<name>A0A6I2U873_9FIRM</name>